<keyword evidence="8" id="KW-0175">Coiled coil</keyword>
<protein>
    <submittedName>
        <fullName evidence="9">Nuclear pore component</fullName>
    </submittedName>
</protein>
<evidence type="ECO:0000256" key="5">
    <source>
        <dbReference type="ARBA" id="ARBA00023010"/>
    </source>
</evidence>
<dbReference type="Proteomes" id="UP000602905">
    <property type="component" value="Unassembled WGS sequence"/>
</dbReference>
<dbReference type="InterPro" id="IPR036322">
    <property type="entry name" value="WD40_repeat_dom_sf"/>
</dbReference>
<accession>A0A8H7HWX4</accession>
<dbReference type="SUPFAM" id="SSF50978">
    <property type="entry name" value="WD40 repeat-like"/>
    <property type="match status" value="1"/>
</dbReference>
<evidence type="ECO:0000256" key="2">
    <source>
        <dbReference type="ARBA" id="ARBA00022448"/>
    </source>
</evidence>
<dbReference type="OrthoDB" id="341482at2759"/>
<name>A0A8H7HWX4_9AGAM</name>
<dbReference type="GO" id="GO:0000056">
    <property type="term" value="P:ribosomal small subunit export from nucleus"/>
    <property type="evidence" value="ECO:0007669"/>
    <property type="project" value="InterPro"/>
</dbReference>
<dbReference type="InterPro" id="IPR019321">
    <property type="entry name" value="Nucleoporin_Nup88"/>
</dbReference>
<evidence type="ECO:0000256" key="7">
    <source>
        <dbReference type="ARBA" id="ARBA00023242"/>
    </source>
</evidence>
<evidence type="ECO:0000256" key="8">
    <source>
        <dbReference type="SAM" id="Coils"/>
    </source>
</evidence>
<feature type="non-terminal residue" evidence="9">
    <location>
        <position position="847"/>
    </location>
</feature>
<comment type="caution">
    <text evidence="9">The sequence shown here is derived from an EMBL/GenBank/DDBJ whole genome shotgun (WGS) entry which is preliminary data.</text>
</comment>
<evidence type="ECO:0000256" key="3">
    <source>
        <dbReference type="ARBA" id="ARBA00022816"/>
    </source>
</evidence>
<evidence type="ECO:0000256" key="6">
    <source>
        <dbReference type="ARBA" id="ARBA00023132"/>
    </source>
</evidence>
<dbReference type="GO" id="GO:0005643">
    <property type="term" value="C:nuclear pore"/>
    <property type="evidence" value="ECO:0007669"/>
    <property type="project" value="UniProtKB-SubCell"/>
</dbReference>
<dbReference type="GO" id="GO:0006406">
    <property type="term" value="P:mRNA export from nucleus"/>
    <property type="evidence" value="ECO:0007669"/>
    <property type="project" value="TreeGrafter"/>
</dbReference>
<keyword evidence="3" id="KW-0509">mRNA transport</keyword>
<dbReference type="EMBL" id="JACYCD010000048">
    <property type="protein sequence ID" value="KAF8709136.1"/>
    <property type="molecule type" value="Genomic_DNA"/>
</dbReference>
<gene>
    <name evidence="9" type="ORF">RHS03_02983</name>
</gene>
<dbReference type="PANTHER" id="PTHR13257">
    <property type="entry name" value="NUCLEOPORIN NUP84-RELATED"/>
    <property type="match status" value="1"/>
</dbReference>
<comment type="subcellular location">
    <subcellularLocation>
        <location evidence="1">Nucleus</location>
        <location evidence="1">Nuclear pore complex</location>
    </subcellularLocation>
</comment>
<evidence type="ECO:0000256" key="4">
    <source>
        <dbReference type="ARBA" id="ARBA00022927"/>
    </source>
</evidence>
<dbReference type="GO" id="GO:0006606">
    <property type="term" value="P:protein import into nucleus"/>
    <property type="evidence" value="ECO:0007669"/>
    <property type="project" value="TreeGrafter"/>
</dbReference>
<keyword evidence="5" id="KW-0811">Translocation</keyword>
<evidence type="ECO:0000313" key="9">
    <source>
        <dbReference type="EMBL" id="KAF8709136.1"/>
    </source>
</evidence>
<organism evidence="9 10">
    <name type="scientific">Rhizoctonia solani</name>
    <dbReference type="NCBI Taxonomy" id="456999"/>
    <lineage>
        <taxon>Eukaryota</taxon>
        <taxon>Fungi</taxon>
        <taxon>Dikarya</taxon>
        <taxon>Basidiomycota</taxon>
        <taxon>Agaricomycotina</taxon>
        <taxon>Agaricomycetes</taxon>
        <taxon>Cantharellales</taxon>
        <taxon>Ceratobasidiaceae</taxon>
        <taxon>Rhizoctonia</taxon>
    </lineage>
</organism>
<reference evidence="9" key="1">
    <citation type="submission" date="2020-09" db="EMBL/GenBank/DDBJ databases">
        <title>Comparative genome analyses of four rice-infecting Rhizoctonia solani isolates reveal extensive enrichment of homogalacturonan modification genes.</title>
        <authorList>
            <person name="Lee D.-Y."/>
            <person name="Jeon J."/>
            <person name="Kim K.-T."/>
            <person name="Cheong K."/>
            <person name="Song H."/>
            <person name="Choi G."/>
            <person name="Ko J."/>
            <person name="Opiyo S.O."/>
            <person name="Zuo S."/>
            <person name="Madhav S."/>
            <person name="Lee Y.-H."/>
            <person name="Wang G.-L."/>
        </authorList>
    </citation>
    <scope>NUCLEOTIDE SEQUENCE</scope>
    <source>
        <strain evidence="9">AG1-IA WGL</strain>
    </source>
</reference>
<dbReference type="GO" id="GO:0017056">
    <property type="term" value="F:structural constituent of nuclear pore"/>
    <property type="evidence" value="ECO:0007669"/>
    <property type="project" value="InterPro"/>
</dbReference>
<evidence type="ECO:0000313" key="10">
    <source>
        <dbReference type="Proteomes" id="UP000602905"/>
    </source>
</evidence>
<dbReference type="GO" id="GO:0000055">
    <property type="term" value="P:ribosomal large subunit export from nucleus"/>
    <property type="evidence" value="ECO:0007669"/>
    <property type="project" value="InterPro"/>
</dbReference>
<dbReference type="AlphaFoldDB" id="A0A8H7HWX4"/>
<keyword evidence="4" id="KW-0653">Protein transport</keyword>
<proteinExistence type="predicted"/>
<dbReference type="PANTHER" id="PTHR13257:SF0">
    <property type="entry name" value="NUCLEAR PORE COMPLEX PROTEIN NUP88"/>
    <property type="match status" value="1"/>
</dbReference>
<sequence>METETWLDALKKHNVFNAMPDSNTSTVALGSSTLQLEDLSVALAPRSDDDSDIDEDSVAQRTNIICIRGPDLFIAVGRQIRMLPLKAAKEAENVEEVVYKTLSTPNVTFEIKHMVVNPTGKLLAVVGRRQVAVVVLPRPGVTKTMSTRIECSSIQIGEYYHVPGSSKITKVDWHPWGEGGASLLVLTSDGQLREYDVSKDPNEPQQTVELLVPSQSKLKYDASAPAEAVSFCIGQGYADWSTFTVYVLTSEGELWATCPFLPANATPPASYIQGLEYFINAKSSRLPPEISGPQLKYVSSLKQQLKPISSPADDQLLPTCLVHAPVSHSFPPARQGPFLLQPAPKELGDGLASDIVYLNIQVPNELIGNGLADLKNSPDGTSIPVIAIVYTDGKVDVCLDVEKIEAKWAKSNLASKEDAELPMLAVFESINLGLFDAPKATTPSTSTSLALVRNTTPPLPLQQVPPTFLIDPLRTDRVFITHSRGVHRLDMRGWAARIASVLRGSNQDLTEALRIGSKQEGLTEVRWLHRTQSPIIASAILNDVYLAYALLCLDSAHLLSIFELAAAPAIISVSRPVRKQITAPAPITSPPRSTAAPQFVPFVPPQPSTTEPPQTYTSLLAQPFEVPVFTDHQPLTKPLAATGAVTADTLRALGTHAQRLRLNIAEIRAAHEKLVIRTNLQTQEIRRQAERLAEVMRMASRIRTASARTTERVQAVAEKQSEMIKRADLMLRKVVEADGGEGSAEAQQAWAKELARMKTEVRGINGEGGLKARSEQAMHQLELLKPTLREFARANEAKQDNPLGLVGLGNSQWTAIGSVIGAEQKSLEDARRRITELTARLAETTIS</sequence>
<evidence type="ECO:0000256" key="1">
    <source>
        <dbReference type="ARBA" id="ARBA00004567"/>
    </source>
</evidence>
<keyword evidence="7" id="KW-0539">Nucleus</keyword>
<dbReference type="Pfam" id="PF10168">
    <property type="entry name" value="Nup88"/>
    <property type="match status" value="1"/>
</dbReference>
<feature type="coiled-coil region" evidence="8">
    <location>
        <begin position="820"/>
        <end position="847"/>
    </location>
</feature>
<keyword evidence="6" id="KW-0906">Nuclear pore complex</keyword>
<dbReference type="InterPro" id="IPR037700">
    <property type="entry name" value="NUP88/NUP82"/>
</dbReference>
<keyword evidence="2" id="KW-0813">Transport</keyword>